<feature type="domain" description="Ubiquitin fusion degradation protein UFD1 N-terminal subdomain 1" evidence="3">
    <location>
        <begin position="1"/>
        <end position="53"/>
    </location>
</feature>
<dbReference type="Proteomes" id="UP000762676">
    <property type="component" value="Unassembled WGS sequence"/>
</dbReference>
<dbReference type="GO" id="GO:0034098">
    <property type="term" value="C:VCP-NPL4-UFD1 AAA ATPase complex"/>
    <property type="evidence" value="ECO:0007669"/>
    <property type="project" value="TreeGrafter"/>
</dbReference>
<comment type="caution">
    <text evidence="4">The sequence shown here is derived from an EMBL/GenBank/DDBJ whole genome shotgun (WGS) entry which is preliminary data.</text>
</comment>
<organism evidence="4 5">
    <name type="scientific">Elysia marginata</name>
    <dbReference type="NCBI Taxonomy" id="1093978"/>
    <lineage>
        <taxon>Eukaryota</taxon>
        <taxon>Metazoa</taxon>
        <taxon>Spiralia</taxon>
        <taxon>Lophotrochozoa</taxon>
        <taxon>Mollusca</taxon>
        <taxon>Gastropoda</taxon>
        <taxon>Heterobranchia</taxon>
        <taxon>Euthyneura</taxon>
        <taxon>Panpulmonata</taxon>
        <taxon>Sacoglossa</taxon>
        <taxon>Placobranchoidea</taxon>
        <taxon>Plakobranchidae</taxon>
        <taxon>Elysia</taxon>
    </lineage>
</organism>
<evidence type="ECO:0000259" key="3">
    <source>
        <dbReference type="Pfam" id="PF03152"/>
    </source>
</evidence>
<accession>A0AAV4IXW7</accession>
<keyword evidence="2" id="KW-0833">Ubl conjugation pathway</keyword>
<protein>
    <submittedName>
        <fullName evidence="4">Ubiquitin fusion degradation protein 1-like protein</fullName>
    </submittedName>
</protein>
<dbReference type="InterPro" id="IPR004854">
    <property type="entry name" value="Ufd1-like"/>
</dbReference>
<evidence type="ECO:0000313" key="5">
    <source>
        <dbReference type="Proteomes" id="UP000762676"/>
    </source>
</evidence>
<evidence type="ECO:0000256" key="2">
    <source>
        <dbReference type="ARBA" id="ARBA00022786"/>
    </source>
</evidence>
<dbReference type="Pfam" id="PF03152">
    <property type="entry name" value="UFD1_N1"/>
    <property type="match status" value="1"/>
</dbReference>
<reference evidence="4 5" key="1">
    <citation type="journal article" date="2021" name="Elife">
        <title>Chloroplast acquisition without the gene transfer in kleptoplastic sea slugs, Plakobranchus ocellatus.</title>
        <authorList>
            <person name="Maeda T."/>
            <person name="Takahashi S."/>
            <person name="Yoshida T."/>
            <person name="Shimamura S."/>
            <person name="Takaki Y."/>
            <person name="Nagai Y."/>
            <person name="Toyoda A."/>
            <person name="Suzuki Y."/>
            <person name="Arimoto A."/>
            <person name="Ishii H."/>
            <person name="Satoh N."/>
            <person name="Nishiyama T."/>
            <person name="Hasebe M."/>
            <person name="Maruyama T."/>
            <person name="Minagawa J."/>
            <person name="Obokata J."/>
            <person name="Shigenobu S."/>
        </authorList>
    </citation>
    <scope>NUCLEOTIDE SEQUENCE [LARGE SCALE GENOMIC DNA]</scope>
</reference>
<dbReference type="AlphaFoldDB" id="A0AAV4IXW7"/>
<dbReference type="InterPro" id="IPR055417">
    <property type="entry name" value="UFD1_N1"/>
</dbReference>
<evidence type="ECO:0000313" key="4">
    <source>
        <dbReference type="EMBL" id="GFS15272.1"/>
    </source>
</evidence>
<dbReference type="Gene3D" id="3.10.330.10">
    <property type="match status" value="1"/>
</dbReference>
<name>A0AAV4IXW7_9GAST</name>
<dbReference type="InterPro" id="IPR042299">
    <property type="entry name" value="Ufd1-like_Nn"/>
</dbReference>
<keyword evidence="5" id="KW-1185">Reference proteome</keyword>
<dbReference type="PANTHER" id="PTHR12555:SF13">
    <property type="entry name" value="UBIQUITIN RECOGNITION FACTOR IN ER-ASSOCIATED DEGRADATION PROTEIN 1"/>
    <property type="match status" value="1"/>
</dbReference>
<proteinExistence type="inferred from homology"/>
<sequence>MLFKLTNKKTNRETHCGVLEFVADEGRIFIPYWMMRNLCVDEGDFVQIDNVSLSVATYAKFQPQSVDFLDITNPKAVYPFF</sequence>
<evidence type="ECO:0000256" key="1">
    <source>
        <dbReference type="ARBA" id="ARBA00006043"/>
    </source>
</evidence>
<dbReference type="GO" id="GO:0031593">
    <property type="term" value="F:polyubiquitin modification-dependent protein binding"/>
    <property type="evidence" value="ECO:0007669"/>
    <property type="project" value="TreeGrafter"/>
</dbReference>
<comment type="similarity">
    <text evidence="1">Belongs to the UFD1 family.</text>
</comment>
<dbReference type="Gene3D" id="2.40.40.50">
    <property type="entry name" value="Ubiquitin fusion degradation protein UFD1, N-terminal domain"/>
    <property type="match status" value="1"/>
</dbReference>
<dbReference type="GO" id="GO:0006511">
    <property type="term" value="P:ubiquitin-dependent protein catabolic process"/>
    <property type="evidence" value="ECO:0007669"/>
    <property type="project" value="InterPro"/>
</dbReference>
<dbReference type="EMBL" id="BMAT01002836">
    <property type="protein sequence ID" value="GFS15272.1"/>
    <property type="molecule type" value="Genomic_DNA"/>
</dbReference>
<dbReference type="GO" id="GO:0036503">
    <property type="term" value="P:ERAD pathway"/>
    <property type="evidence" value="ECO:0007669"/>
    <property type="project" value="TreeGrafter"/>
</dbReference>
<dbReference type="PANTHER" id="PTHR12555">
    <property type="entry name" value="UBIQUITIN FUSION DEGRADATON PROTEIN 1"/>
    <property type="match status" value="1"/>
</dbReference>
<gene>
    <name evidence="4" type="ORF">ElyMa_001445100</name>
</gene>